<dbReference type="GO" id="GO:0005634">
    <property type="term" value="C:nucleus"/>
    <property type="evidence" value="ECO:0007669"/>
    <property type="project" value="TreeGrafter"/>
</dbReference>
<dbReference type="Gene3D" id="2.60.120.650">
    <property type="entry name" value="Cupin"/>
    <property type="match status" value="1"/>
</dbReference>
<accession>A0A1A6HYU0</accession>
<dbReference type="GO" id="GO:0010468">
    <property type="term" value="P:regulation of gene expression"/>
    <property type="evidence" value="ECO:0007669"/>
    <property type="project" value="TreeGrafter"/>
</dbReference>
<protein>
    <recommendedName>
        <fullName evidence="1">JmjC domain-containing protein</fullName>
    </recommendedName>
</protein>
<evidence type="ECO:0000259" key="1">
    <source>
        <dbReference type="PROSITE" id="PS51184"/>
    </source>
</evidence>
<dbReference type="InterPro" id="IPR003347">
    <property type="entry name" value="JmjC_dom"/>
</dbReference>
<dbReference type="Pfam" id="PF02373">
    <property type="entry name" value="JmjC"/>
    <property type="match status" value="1"/>
</dbReference>
<dbReference type="STRING" id="56216.A0A1A6HYU0"/>
<dbReference type="Proteomes" id="UP000092124">
    <property type="component" value="Unassembled WGS sequence"/>
</dbReference>
<evidence type="ECO:0000313" key="3">
    <source>
        <dbReference type="Proteomes" id="UP000092124"/>
    </source>
</evidence>
<proteinExistence type="predicted"/>
<dbReference type="GO" id="GO:0032454">
    <property type="term" value="F:histone H3K9 demethylase activity"/>
    <property type="evidence" value="ECO:0007669"/>
    <property type="project" value="TreeGrafter"/>
</dbReference>
<dbReference type="OrthoDB" id="9547406at2759"/>
<gene>
    <name evidence="2" type="ORF">A6R68_23105</name>
</gene>
<comment type="caution">
    <text evidence="2">The sequence shown here is derived from an EMBL/GenBank/DDBJ whole genome shotgun (WGS) entry which is preliminary data.</text>
</comment>
<dbReference type="PROSITE" id="PS51184">
    <property type="entry name" value="JMJC"/>
    <property type="match status" value="1"/>
</dbReference>
<feature type="domain" description="JmjC" evidence="1">
    <location>
        <begin position="1"/>
        <end position="41"/>
    </location>
</feature>
<dbReference type="PANTHER" id="PTHR10694">
    <property type="entry name" value="LYSINE-SPECIFIC DEMETHYLASE"/>
    <property type="match status" value="1"/>
</dbReference>
<organism evidence="2 3">
    <name type="scientific">Neotoma lepida</name>
    <name type="common">Desert woodrat</name>
    <dbReference type="NCBI Taxonomy" id="56216"/>
    <lineage>
        <taxon>Eukaryota</taxon>
        <taxon>Metazoa</taxon>
        <taxon>Chordata</taxon>
        <taxon>Craniata</taxon>
        <taxon>Vertebrata</taxon>
        <taxon>Euteleostomi</taxon>
        <taxon>Mammalia</taxon>
        <taxon>Eutheria</taxon>
        <taxon>Euarchontoglires</taxon>
        <taxon>Glires</taxon>
        <taxon>Rodentia</taxon>
        <taxon>Myomorpha</taxon>
        <taxon>Muroidea</taxon>
        <taxon>Cricetidae</taxon>
        <taxon>Neotominae</taxon>
        <taxon>Neotoma</taxon>
    </lineage>
</organism>
<evidence type="ECO:0000313" key="2">
    <source>
        <dbReference type="EMBL" id="OBS82887.1"/>
    </source>
</evidence>
<dbReference type="SUPFAM" id="SSF51197">
    <property type="entry name" value="Clavaminate synthase-like"/>
    <property type="match status" value="1"/>
</dbReference>
<dbReference type="AlphaFoldDB" id="A0A1A6HYU0"/>
<dbReference type="GO" id="GO:0000785">
    <property type="term" value="C:chromatin"/>
    <property type="evidence" value="ECO:0007669"/>
    <property type="project" value="TreeGrafter"/>
</dbReference>
<dbReference type="PANTHER" id="PTHR10694:SF30">
    <property type="entry name" value="LYSINE-SPECIFIC DEMETHYLASE 4B"/>
    <property type="match status" value="1"/>
</dbReference>
<sequence length="85" mass="9377">MITFPYGYHAGFNHGFNCAESTNFATLRWIDYGKVATQDCLSRSHNRNCPDSKSNSRLSHVFTNKQHLESAVHNGAMLTLSGSGA</sequence>
<dbReference type="EMBL" id="LZPO01007976">
    <property type="protein sequence ID" value="OBS82887.1"/>
    <property type="molecule type" value="Genomic_DNA"/>
</dbReference>
<reference evidence="2 3" key="1">
    <citation type="submission" date="2016-06" db="EMBL/GenBank/DDBJ databases">
        <title>The Draft Genome Sequence and Annotation of the Desert Woodrat Neotoma lepida.</title>
        <authorList>
            <person name="Campbell M."/>
            <person name="Oakeson K.F."/>
            <person name="Yandell M."/>
            <person name="Halpert J.R."/>
            <person name="Dearing D."/>
        </authorList>
    </citation>
    <scope>NUCLEOTIDE SEQUENCE [LARGE SCALE GENOMIC DNA]</scope>
    <source>
        <strain evidence="2">417</strain>
        <tissue evidence="2">Liver</tissue>
    </source>
</reference>
<name>A0A1A6HYU0_NEOLE</name>
<keyword evidence="3" id="KW-1185">Reference proteome</keyword>